<protein>
    <recommendedName>
        <fullName evidence="2 6">Histidine ammonia-lyase</fullName>
        <ecNumber evidence="2 6">4.3.1.3</ecNumber>
    </recommendedName>
</protein>
<keyword evidence="11" id="KW-1185">Reference proteome</keyword>
<dbReference type="InterPro" id="IPR022313">
    <property type="entry name" value="Phe/His_NH3-lyase_AS"/>
</dbReference>
<evidence type="ECO:0000256" key="7">
    <source>
        <dbReference type="RuleBase" id="RU003954"/>
    </source>
</evidence>
<dbReference type="OrthoDB" id="9806955at2"/>
<dbReference type="Pfam" id="PF00221">
    <property type="entry name" value="Lyase_aromatic"/>
    <property type="match status" value="1"/>
</dbReference>
<gene>
    <name evidence="10" type="ORF">ADN01_06495</name>
</gene>
<name>A0A0P6XN57_9CHLR</name>
<keyword evidence="3 8" id="KW-0369">Histidine metabolism</keyword>
<dbReference type="Gene3D" id="1.20.200.10">
    <property type="entry name" value="Fumarase/aspartase (Central domain)"/>
    <property type="match status" value="1"/>
</dbReference>
<comment type="similarity">
    <text evidence="7">Belongs to the PAL/histidase family.</text>
</comment>
<dbReference type="RefSeq" id="WP_062418498.1">
    <property type="nucleotide sequence ID" value="NZ_DF967974.1"/>
</dbReference>
<dbReference type="GO" id="GO:0019557">
    <property type="term" value="P:L-histidine catabolic process to glutamate and formate"/>
    <property type="evidence" value="ECO:0007669"/>
    <property type="project" value="UniProtKB-UniPathway"/>
</dbReference>
<keyword evidence="4 7" id="KW-0456">Lyase</keyword>
<evidence type="ECO:0000256" key="5">
    <source>
        <dbReference type="ARBA" id="ARBA00049269"/>
    </source>
</evidence>
<evidence type="ECO:0000313" key="10">
    <source>
        <dbReference type="EMBL" id="KPL85019.1"/>
    </source>
</evidence>
<evidence type="ECO:0000256" key="1">
    <source>
        <dbReference type="ARBA" id="ARBA00005113"/>
    </source>
</evidence>
<evidence type="ECO:0000313" key="11">
    <source>
        <dbReference type="Proteomes" id="UP000050501"/>
    </source>
</evidence>
<dbReference type="InterPro" id="IPR024083">
    <property type="entry name" value="Fumarase/histidase_N"/>
</dbReference>
<dbReference type="GO" id="GO:0004397">
    <property type="term" value="F:histidine ammonia-lyase activity"/>
    <property type="evidence" value="ECO:0007669"/>
    <property type="project" value="UniProtKB-UniRule"/>
</dbReference>
<dbReference type="AlphaFoldDB" id="A0A0P6XN57"/>
<comment type="subcellular location">
    <subcellularLocation>
        <location evidence="9">Cytoplasm</location>
    </subcellularLocation>
</comment>
<dbReference type="Proteomes" id="UP000050501">
    <property type="component" value="Unassembled WGS sequence"/>
</dbReference>
<sequence length="515" mass="55171">MILLDGFHLTLAEIVRAARLGEKVGLSEQARRQIAESHRRLQEILQKGAPVYGINTGFGIFADKRIPQEDSARLSRNLILSHAIGTGPALPTEVVRAAMLVRANTLVKGFSGVRPVVVETLLAMINAGVTPVIPSQGSLGSSGDLAPLSHMALVLTTDEEDREEESGLAEFEGRVMSGKQAMREAGIERIILGPKEGLAMNNGATFCAALAAFAVEDSRYLVEVADVALGLSLEALLGCSAAFDERVHAARGQVGQMETAAHLRSVVEGSTLLDKAGRVQDAYSLRCAPQVQGPVRDTLEFVEKIVEREINAATDNPLIFDPDVAISGGNFHGEPIGMVMDYLGIAISELAAISERRVFRLTDGKLNGGLPPMLVDSMDAAGLNSGLMMPQYSAASLVLENQTLATPDSVHSLPTSGEQEDHNANAMTAARHARQIVDNTTHVLAIELYSAARAVDLRLRQYPHGQLGAGTQAALEAIRKEVPYQAGDALWGPEIEAIQQMIRKQRIPTSFDTNK</sequence>
<dbReference type="PANTHER" id="PTHR10362">
    <property type="entry name" value="HISTIDINE AMMONIA-LYASE"/>
    <property type="match status" value="1"/>
</dbReference>
<evidence type="ECO:0000256" key="9">
    <source>
        <dbReference type="RuleBase" id="RU004480"/>
    </source>
</evidence>
<dbReference type="NCBIfam" id="TIGR01225">
    <property type="entry name" value="hutH"/>
    <property type="match status" value="1"/>
</dbReference>
<reference evidence="10 11" key="1">
    <citation type="submission" date="2015-07" db="EMBL/GenBank/DDBJ databases">
        <title>Genome sequence of Levilinea saccharolytica DSM 16555.</title>
        <authorList>
            <person name="Hemp J."/>
            <person name="Ward L.M."/>
            <person name="Pace L.A."/>
            <person name="Fischer W.W."/>
        </authorList>
    </citation>
    <scope>NUCLEOTIDE SEQUENCE [LARGE SCALE GENOMIC DNA]</scope>
    <source>
        <strain evidence="10 11">KIBI-1</strain>
    </source>
</reference>
<dbReference type="CDD" id="cd00332">
    <property type="entry name" value="PAL-HAL"/>
    <property type="match status" value="1"/>
</dbReference>
<dbReference type="EC" id="4.3.1.3" evidence="2 6"/>
<accession>A0A0P6XN57</accession>
<dbReference type="PROSITE" id="PS00488">
    <property type="entry name" value="PAL_HISTIDASE"/>
    <property type="match status" value="1"/>
</dbReference>
<organism evidence="10 11">
    <name type="scientific">Levilinea saccharolytica</name>
    <dbReference type="NCBI Taxonomy" id="229921"/>
    <lineage>
        <taxon>Bacteria</taxon>
        <taxon>Bacillati</taxon>
        <taxon>Chloroflexota</taxon>
        <taxon>Anaerolineae</taxon>
        <taxon>Anaerolineales</taxon>
        <taxon>Anaerolineaceae</taxon>
        <taxon>Levilinea</taxon>
    </lineage>
</organism>
<dbReference type="PATRIC" id="fig|229921.5.peg.2187"/>
<dbReference type="FunFam" id="1.10.275.10:FF:000005">
    <property type="entry name" value="Histidine ammonia-lyase"/>
    <property type="match status" value="1"/>
</dbReference>
<dbReference type="GO" id="GO:0019556">
    <property type="term" value="P:L-histidine catabolic process to glutamate and formamide"/>
    <property type="evidence" value="ECO:0007669"/>
    <property type="project" value="UniProtKB-UniPathway"/>
</dbReference>
<evidence type="ECO:0000256" key="6">
    <source>
        <dbReference type="NCBIfam" id="TIGR01225"/>
    </source>
</evidence>
<dbReference type="InterPro" id="IPR001106">
    <property type="entry name" value="Aromatic_Lyase"/>
</dbReference>
<evidence type="ECO:0000256" key="3">
    <source>
        <dbReference type="ARBA" id="ARBA00022808"/>
    </source>
</evidence>
<evidence type="ECO:0000256" key="4">
    <source>
        <dbReference type="ARBA" id="ARBA00023239"/>
    </source>
</evidence>
<dbReference type="Gene3D" id="1.10.275.10">
    <property type="entry name" value="Fumarase/aspartase (N-terminal domain)"/>
    <property type="match status" value="1"/>
</dbReference>
<dbReference type="NCBIfam" id="NF006871">
    <property type="entry name" value="PRK09367.1"/>
    <property type="match status" value="1"/>
</dbReference>
<dbReference type="STRING" id="229921.ADN01_06495"/>
<comment type="catalytic activity">
    <reaction evidence="5 8">
        <text>L-histidine = trans-urocanate + NH4(+)</text>
        <dbReference type="Rhea" id="RHEA:21232"/>
        <dbReference type="ChEBI" id="CHEBI:17771"/>
        <dbReference type="ChEBI" id="CHEBI:28938"/>
        <dbReference type="ChEBI" id="CHEBI:57595"/>
        <dbReference type="EC" id="4.3.1.3"/>
    </reaction>
</comment>
<proteinExistence type="inferred from homology"/>
<dbReference type="InterPro" id="IPR008948">
    <property type="entry name" value="L-Aspartase-like"/>
</dbReference>
<dbReference type="InterPro" id="IPR005921">
    <property type="entry name" value="HutH"/>
</dbReference>
<evidence type="ECO:0000256" key="8">
    <source>
        <dbReference type="RuleBase" id="RU004479"/>
    </source>
</evidence>
<comment type="pathway">
    <text evidence="1 8">Amino-acid degradation; L-histidine degradation into L-glutamate; N-formimidoyl-L-glutamate from L-histidine: step 1/3.</text>
</comment>
<comment type="caution">
    <text evidence="10">The sequence shown here is derived from an EMBL/GenBank/DDBJ whole genome shotgun (WGS) entry which is preliminary data.</text>
</comment>
<dbReference type="SUPFAM" id="SSF48557">
    <property type="entry name" value="L-aspartase-like"/>
    <property type="match status" value="1"/>
</dbReference>
<dbReference type="EMBL" id="LGCM01000027">
    <property type="protein sequence ID" value="KPL85019.1"/>
    <property type="molecule type" value="Genomic_DNA"/>
</dbReference>
<dbReference type="UniPathway" id="UPA00379">
    <property type="reaction ID" value="UER00549"/>
</dbReference>
<dbReference type="GO" id="GO:0005737">
    <property type="term" value="C:cytoplasm"/>
    <property type="evidence" value="ECO:0007669"/>
    <property type="project" value="UniProtKB-SubCell"/>
</dbReference>
<evidence type="ECO:0000256" key="2">
    <source>
        <dbReference type="ARBA" id="ARBA00012994"/>
    </source>
</evidence>